<evidence type="ECO:0000313" key="3">
    <source>
        <dbReference type="Proteomes" id="UP000494206"/>
    </source>
</evidence>
<comment type="caution">
    <text evidence="2">The sequence shown here is derived from an EMBL/GenBank/DDBJ whole genome shotgun (WGS) entry which is preliminary data.</text>
</comment>
<proteinExistence type="predicted"/>
<dbReference type="AlphaFoldDB" id="A0A8S1ERF9"/>
<dbReference type="Proteomes" id="UP000494206">
    <property type="component" value="Unassembled WGS sequence"/>
</dbReference>
<protein>
    <submittedName>
        <fullName evidence="2">Uncharacterized protein</fullName>
    </submittedName>
</protein>
<keyword evidence="3" id="KW-1185">Reference proteome</keyword>
<reference evidence="2 3" key="1">
    <citation type="submission" date="2020-04" db="EMBL/GenBank/DDBJ databases">
        <authorList>
            <person name="Laetsch R D."/>
            <person name="Stevens L."/>
            <person name="Kumar S."/>
            <person name="Blaxter L. M."/>
        </authorList>
    </citation>
    <scope>NUCLEOTIDE SEQUENCE [LARGE SCALE GENOMIC DNA]</scope>
</reference>
<evidence type="ECO:0000313" key="2">
    <source>
        <dbReference type="EMBL" id="CAB3406236.1"/>
    </source>
</evidence>
<accession>A0A8S1ERF9</accession>
<dbReference type="EMBL" id="CADEPM010000005">
    <property type="protein sequence ID" value="CAB3406236.1"/>
    <property type="molecule type" value="Genomic_DNA"/>
</dbReference>
<dbReference type="OrthoDB" id="5837513at2759"/>
<organism evidence="2 3">
    <name type="scientific">Caenorhabditis bovis</name>
    <dbReference type="NCBI Taxonomy" id="2654633"/>
    <lineage>
        <taxon>Eukaryota</taxon>
        <taxon>Metazoa</taxon>
        <taxon>Ecdysozoa</taxon>
        <taxon>Nematoda</taxon>
        <taxon>Chromadorea</taxon>
        <taxon>Rhabditida</taxon>
        <taxon>Rhabditina</taxon>
        <taxon>Rhabditomorpha</taxon>
        <taxon>Rhabditoidea</taxon>
        <taxon>Rhabditidae</taxon>
        <taxon>Peloderinae</taxon>
        <taxon>Caenorhabditis</taxon>
    </lineage>
</organism>
<sequence length="140" mass="15529">MRAPLLIIFATCAAFADAIGTMLVQGHADTIKTLRNIVMKSAKITHHRDQSTWHLPAPEVTTMPSDDPLDRPPKLKTLGKLRARRHISNVVVESGQCDHIDLVDCSDYETDEMTCMMTATGMTCCVCTGVLRAAKRTLFW</sequence>
<feature type="signal peptide" evidence="1">
    <location>
        <begin position="1"/>
        <end position="18"/>
    </location>
</feature>
<evidence type="ECO:0000256" key="1">
    <source>
        <dbReference type="SAM" id="SignalP"/>
    </source>
</evidence>
<keyword evidence="1" id="KW-0732">Signal</keyword>
<feature type="chain" id="PRO_5035835947" evidence="1">
    <location>
        <begin position="19"/>
        <end position="140"/>
    </location>
</feature>
<gene>
    <name evidence="2" type="ORF">CBOVIS_LOCUS8336</name>
</gene>
<name>A0A8S1ERF9_9PELO</name>